<evidence type="ECO:0000313" key="3">
    <source>
        <dbReference type="EMBL" id="XAY03539.1"/>
    </source>
</evidence>
<dbReference type="AlphaFoldDB" id="A0AAU7APD5"/>
<dbReference type="Pfam" id="PF00067">
    <property type="entry name" value="p450"/>
    <property type="match status" value="2"/>
</dbReference>
<gene>
    <name evidence="3" type="ORF">DSM112329_00358</name>
</gene>
<name>A0AAU7APD5_9ACTN</name>
<dbReference type="Gene3D" id="1.10.630.10">
    <property type="entry name" value="Cytochrome P450"/>
    <property type="match status" value="1"/>
</dbReference>
<dbReference type="InterPro" id="IPR002397">
    <property type="entry name" value="Cyt_P450_B"/>
</dbReference>
<dbReference type="EMBL" id="CP114014">
    <property type="protein sequence ID" value="XAY03539.1"/>
    <property type="molecule type" value="Genomic_DNA"/>
</dbReference>
<dbReference type="PANTHER" id="PTHR46696">
    <property type="entry name" value="P450, PUTATIVE (EUROFUNG)-RELATED"/>
    <property type="match status" value="1"/>
</dbReference>
<dbReference type="PROSITE" id="PS00086">
    <property type="entry name" value="CYTOCHROME_P450"/>
    <property type="match status" value="1"/>
</dbReference>
<accession>A0AAU7APD5</accession>
<dbReference type="PRINTS" id="PR00359">
    <property type="entry name" value="BP450"/>
</dbReference>
<dbReference type="GO" id="GO:0020037">
    <property type="term" value="F:heme binding"/>
    <property type="evidence" value="ECO:0007669"/>
    <property type="project" value="InterPro"/>
</dbReference>
<dbReference type="InterPro" id="IPR001128">
    <property type="entry name" value="Cyt_P450"/>
</dbReference>
<keyword evidence="2" id="KW-0349">Heme</keyword>
<evidence type="ECO:0000256" key="1">
    <source>
        <dbReference type="ARBA" id="ARBA00010617"/>
    </source>
</evidence>
<keyword evidence="2" id="KW-0479">Metal-binding</keyword>
<proteinExistence type="inferred from homology"/>
<sequence>MGLAETYDHFAPEFARDPFGLWASLRTEEPVARSECHGGFHVVTRYADIDRAARDPETFTSTDGTGIPALPMVGMIPIDIDPPAQRAYRKVMDPALTIGPVMEREAAIRQLATDLIDPLVGRAQFDAAQDLAIFLPPRATLGFLGFPEEDHELMRLATDDVTRLRGQDTPRIMEAGGEMIMTCVKLVNARRAAAPQDDLLQLLLDGEFEGRPLKDEEIVQYLSVLLFGAIDTTASAIAGSIWYLATHPEDQARLRELDEIPNAALDELLRWVSPLQGLGRTVTKDTELGGCPLHAGDRVLLMWASGNRDESVFESPDDVDLDRRPNRHLAFGMGPHRCAGVHLGKLMMRVALEEFLQRIGPFELGEGELVWLGGEARGLRAVPIRPVAA</sequence>
<keyword evidence="2" id="KW-0503">Monooxygenase</keyword>
<reference evidence="3" key="1">
    <citation type="submission" date="2022-12" db="EMBL/GenBank/DDBJ databases">
        <title>Paraconexibacter alkalitolerans sp. nov. and Baekduia alba sp. nov., isolated from soil and emended description of the genera Paraconexibacter (Chun et al., 2020) and Baekduia (An et al., 2020).</title>
        <authorList>
            <person name="Vieira S."/>
            <person name="Huber K.J."/>
            <person name="Geppert A."/>
            <person name="Wolf J."/>
            <person name="Neumann-Schaal M."/>
            <person name="Muesken M."/>
            <person name="Overmann J."/>
        </authorList>
    </citation>
    <scope>NUCLEOTIDE SEQUENCE</scope>
    <source>
        <strain evidence="3">AEG42_29</strain>
    </source>
</reference>
<dbReference type="GO" id="GO:0016705">
    <property type="term" value="F:oxidoreductase activity, acting on paired donors, with incorporation or reduction of molecular oxygen"/>
    <property type="evidence" value="ECO:0007669"/>
    <property type="project" value="InterPro"/>
</dbReference>
<dbReference type="InterPro" id="IPR017972">
    <property type="entry name" value="Cyt_P450_CS"/>
</dbReference>
<dbReference type="SUPFAM" id="SSF48264">
    <property type="entry name" value="Cytochrome P450"/>
    <property type="match status" value="1"/>
</dbReference>
<comment type="similarity">
    <text evidence="1 2">Belongs to the cytochrome P450 family.</text>
</comment>
<dbReference type="InterPro" id="IPR036396">
    <property type="entry name" value="Cyt_P450_sf"/>
</dbReference>
<dbReference type="PANTHER" id="PTHR46696:SF6">
    <property type="entry name" value="P450, PUTATIVE (EUROFUNG)-RELATED"/>
    <property type="match status" value="1"/>
</dbReference>
<keyword evidence="2" id="KW-0408">Iron</keyword>
<dbReference type="GO" id="GO:0005506">
    <property type="term" value="F:iron ion binding"/>
    <property type="evidence" value="ECO:0007669"/>
    <property type="project" value="InterPro"/>
</dbReference>
<organism evidence="3">
    <name type="scientific">Paraconexibacter sp. AEG42_29</name>
    <dbReference type="NCBI Taxonomy" id="2997339"/>
    <lineage>
        <taxon>Bacteria</taxon>
        <taxon>Bacillati</taxon>
        <taxon>Actinomycetota</taxon>
        <taxon>Thermoleophilia</taxon>
        <taxon>Solirubrobacterales</taxon>
        <taxon>Paraconexibacteraceae</taxon>
        <taxon>Paraconexibacter</taxon>
    </lineage>
</organism>
<dbReference type="KEGG" id="parq:DSM112329_00358"/>
<protein>
    <submittedName>
        <fullName evidence="3">Steroid C26-monooxygenase</fullName>
        <ecNumber evidence="3">1.14.15.28</ecNumber>
    </submittedName>
</protein>
<evidence type="ECO:0000256" key="2">
    <source>
        <dbReference type="RuleBase" id="RU000461"/>
    </source>
</evidence>
<keyword evidence="2 3" id="KW-0560">Oxidoreductase</keyword>
<dbReference type="EC" id="1.14.15.28" evidence="3"/>
<dbReference type="GO" id="GO:0004497">
    <property type="term" value="F:monooxygenase activity"/>
    <property type="evidence" value="ECO:0007669"/>
    <property type="project" value="UniProtKB-KW"/>
</dbReference>